<protein>
    <submittedName>
        <fullName evidence="2">Hemerythrin domain-containing protein</fullName>
    </submittedName>
</protein>
<proteinExistence type="predicted"/>
<accession>A0ABR9SJD0</accession>
<dbReference type="Pfam" id="PF01814">
    <property type="entry name" value="Hemerythrin"/>
    <property type="match status" value="1"/>
</dbReference>
<sequence>MSLDPVRAWHEEHAYFARLLQLLQAQVDLFHAGETPQYPLMLDILGYLHDYADQVHHPREDEAFRRLRKRHPDQALMIARLEQEHRVIARAGTTLAHLLTQVEAGDAIVRRSEIEMAAATFLVYYTHHLEKEDGEVLPLAARSLTEADWQAIRDCVKPSPDPLFGAQPQQRFRALRHRIALEAA</sequence>
<dbReference type="PANTHER" id="PTHR39966">
    <property type="entry name" value="BLL2471 PROTEIN-RELATED"/>
    <property type="match status" value="1"/>
</dbReference>
<reference evidence="2 3" key="1">
    <citation type="submission" date="2020-10" db="EMBL/GenBank/DDBJ databases">
        <title>Draft genome of Ramlibacter aquaticus LMG 30558.</title>
        <authorList>
            <person name="Props R."/>
        </authorList>
    </citation>
    <scope>NUCLEOTIDE SEQUENCE [LARGE SCALE GENOMIC DNA]</scope>
    <source>
        <strain evidence="2 3">LMG 30558</strain>
    </source>
</reference>
<gene>
    <name evidence="2" type="ORF">IM725_15605</name>
</gene>
<evidence type="ECO:0000259" key="1">
    <source>
        <dbReference type="Pfam" id="PF01814"/>
    </source>
</evidence>
<dbReference type="RefSeq" id="WP_193781564.1">
    <property type="nucleotide sequence ID" value="NZ_JADDOJ010000074.1"/>
</dbReference>
<comment type="caution">
    <text evidence="2">The sequence shown here is derived from an EMBL/GenBank/DDBJ whole genome shotgun (WGS) entry which is preliminary data.</text>
</comment>
<dbReference type="InterPro" id="IPR012312">
    <property type="entry name" value="Hemerythrin-like"/>
</dbReference>
<dbReference type="EMBL" id="JADDOJ010000074">
    <property type="protein sequence ID" value="MBE7942004.1"/>
    <property type="molecule type" value="Genomic_DNA"/>
</dbReference>
<feature type="domain" description="Hemerythrin-like" evidence="1">
    <location>
        <begin position="5"/>
        <end position="140"/>
    </location>
</feature>
<dbReference type="Proteomes" id="UP000715965">
    <property type="component" value="Unassembled WGS sequence"/>
</dbReference>
<organism evidence="2 3">
    <name type="scientific">Ramlibacter aquaticus</name>
    <dbReference type="NCBI Taxonomy" id="2780094"/>
    <lineage>
        <taxon>Bacteria</taxon>
        <taxon>Pseudomonadati</taxon>
        <taxon>Pseudomonadota</taxon>
        <taxon>Betaproteobacteria</taxon>
        <taxon>Burkholderiales</taxon>
        <taxon>Comamonadaceae</taxon>
        <taxon>Ramlibacter</taxon>
    </lineage>
</organism>
<dbReference type="PANTHER" id="PTHR39966:SF1">
    <property type="entry name" value="HEMERYTHRIN-LIKE DOMAIN-CONTAINING PROTEIN"/>
    <property type="match status" value="1"/>
</dbReference>
<name>A0ABR9SJD0_9BURK</name>
<evidence type="ECO:0000313" key="3">
    <source>
        <dbReference type="Proteomes" id="UP000715965"/>
    </source>
</evidence>
<keyword evidence="3" id="KW-1185">Reference proteome</keyword>
<evidence type="ECO:0000313" key="2">
    <source>
        <dbReference type="EMBL" id="MBE7942004.1"/>
    </source>
</evidence>
<dbReference type="Gene3D" id="1.20.120.520">
    <property type="entry name" value="nmb1532 protein domain like"/>
    <property type="match status" value="1"/>
</dbReference>